<proteinExistence type="predicted"/>
<keyword evidence="2" id="KW-1185">Reference proteome</keyword>
<evidence type="ECO:0000313" key="1">
    <source>
        <dbReference type="EMBL" id="TEB29746.1"/>
    </source>
</evidence>
<sequence length="458" mass="51949">MPFNHWVHDRPISAFPNDPFKLKRHSPEHGRACYALSHSMLCASDGLVDVHVARNVDLAVTVTGTTVREGGEKSYESDWDGGASTQLRPRQASTLARDFPRDLLLVIFNYVLWQQLCDAKPEDYVAHQVTSSLEDHTSIRPPVLLSKQHSPLFLSFVCSHWREICLGTPTLWSNLFIHVWNRPFPAHSLRPAARRCNADRAKLSLCNLFLQRSGSTPLTLSINADVSDTATVWWDMQVVRATDERMVLGRIFQLCAEHAGRWRELKLRNLDDRFLFQLLFDTGEREGPESCKSLQALERLSMQFKHVEEDGALFPRGDPDSSCRSWLEVRLRTLVAFVKALPRRCPELKYLELRVDLIDARLVPELIRSCQSFFGMPGADSKRPGKQCRKAIAAYQAFKVWCEAFVEGLMVKGGEEPLYAGSLRKAWVRIMKDDDGIGFLEADAGVDSLDWNSPLVSL</sequence>
<comment type="caution">
    <text evidence="1">The sequence shown here is derived from an EMBL/GenBank/DDBJ whole genome shotgun (WGS) entry which is preliminary data.</text>
</comment>
<gene>
    <name evidence="1" type="ORF">FA13DRAFT_1775334</name>
</gene>
<name>A0A4Y7T6E2_COPMI</name>
<accession>A0A4Y7T6E2</accession>
<reference evidence="1 2" key="1">
    <citation type="journal article" date="2019" name="Nat. Ecol. Evol.">
        <title>Megaphylogeny resolves global patterns of mushroom evolution.</title>
        <authorList>
            <person name="Varga T."/>
            <person name="Krizsan K."/>
            <person name="Foldi C."/>
            <person name="Dima B."/>
            <person name="Sanchez-Garcia M."/>
            <person name="Sanchez-Ramirez S."/>
            <person name="Szollosi G.J."/>
            <person name="Szarkandi J.G."/>
            <person name="Papp V."/>
            <person name="Albert L."/>
            <person name="Andreopoulos W."/>
            <person name="Angelini C."/>
            <person name="Antonin V."/>
            <person name="Barry K.W."/>
            <person name="Bougher N.L."/>
            <person name="Buchanan P."/>
            <person name="Buyck B."/>
            <person name="Bense V."/>
            <person name="Catcheside P."/>
            <person name="Chovatia M."/>
            <person name="Cooper J."/>
            <person name="Damon W."/>
            <person name="Desjardin D."/>
            <person name="Finy P."/>
            <person name="Geml J."/>
            <person name="Haridas S."/>
            <person name="Hughes K."/>
            <person name="Justo A."/>
            <person name="Karasinski D."/>
            <person name="Kautmanova I."/>
            <person name="Kiss B."/>
            <person name="Kocsube S."/>
            <person name="Kotiranta H."/>
            <person name="LaButti K.M."/>
            <person name="Lechner B.E."/>
            <person name="Liimatainen K."/>
            <person name="Lipzen A."/>
            <person name="Lukacs Z."/>
            <person name="Mihaltcheva S."/>
            <person name="Morgado L.N."/>
            <person name="Niskanen T."/>
            <person name="Noordeloos M.E."/>
            <person name="Ohm R.A."/>
            <person name="Ortiz-Santana B."/>
            <person name="Ovrebo C."/>
            <person name="Racz N."/>
            <person name="Riley R."/>
            <person name="Savchenko A."/>
            <person name="Shiryaev A."/>
            <person name="Soop K."/>
            <person name="Spirin V."/>
            <person name="Szebenyi C."/>
            <person name="Tomsovsky M."/>
            <person name="Tulloss R.E."/>
            <person name="Uehling J."/>
            <person name="Grigoriev I.V."/>
            <person name="Vagvolgyi C."/>
            <person name="Papp T."/>
            <person name="Martin F.M."/>
            <person name="Miettinen O."/>
            <person name="Hibbett D.S."/>
            <person name="Nagy L.G."/>
        </authorList>
    </citation>
    <scope>NUCLEOTIDE SEQUENCE [LARGE SCALE GENOMIC DNA]</scope>
    <source>
        <strain evidence="1 2">FP101781</strain>
    </source>
</reference>
<dbReference type="EMBL" id="QPFP01000026">
    <property type="protein sequence ID" value="TEB29746.1"/>
    <property type="molecule type" value="Genomic_DNA"/>
</dbReference>
<dbReference type="AlphaFoldDB" id="A0A4Y7T6E2"/>
<organism evidence="1 2">
    <name type="scientific">Coprinellus micaceus</name>
    <name type="common">Glistening ink-cap mushroom</name>
    <name type="synonym">Coprinus micaceus</name>
    <dbReference type="NCBI Taxonomy" id="71717"/>
    <lineage>
        <taxon>Eukaryota</taxon>
        <taxon>Fungi</taxon>
        <taxon>Dikarya</taxon>
        <taxon>Basidiomycota</taxon>
        <taxon>Agaricomycotina</taxon>
        <taxon>Agaricomycetes</taxon>
        <taxon>Agaricomycetidae</taxon>
        <taxon>Agaricales</taxon>
        <taxon>Agaricineae</taxon>
        <taxon>Psathyrellaceae</taxon>
        <taxon>Coprinellus</taxon>
    </lineage>
</organism>
<dbReference type="OrthoDB" id="3217549at2759"/>
<evidence type="ECO:0000313" key="2">
    <source>
        <dbReference type="Proteomes" id="UP000298030"/>
    </source>
</evidence>
<dbReference type="InterPro" id="IPR036047">
    <property type="entry name" value="F-box-like_dom_sf"/>
</dbReference>
<evidence type="ECO:0008006" key="3">
    <source>
        <dbReference type="Google" id="ProtNLM"/>
    </source>
</evidence>
<protein>
    <recommendedName>
        <fullName evidence="3">F-box domain-containing protein</fullName>
    </recommendedName>
</protein>
<dbReference type="Proteomes" id="UP000298030">
    <property type="component" value="Unassembled WGS sequence"/>
</dbReference>
<dbReference type="SUPFAM" id="SSF81383">
    <property type="entry name" value="F-box domain"/>
    <property type="match status" value="1"/>
</dbReference>